<dbReference type="PANTHER" id="PTHR46296:SF7">
    <property type="entry name" value="C2 DOMAIN-CONTAINING PROTEIN"/>
    <property type="match status" value="1"/>
</dbReference>
<dbReference type="InterPro" id="IPR035892">
    <property type="entry name" value="C2_domain_sf"/>
</dbReference>
<protein>
    <recommendedName>
        <fullName evidence="3">C2 domain-containing protein</fullName>
    </recommendedName>
</protein>
<dbReference type="SUPFAM" id="SSF49562">
    <property type="entry name" value="C2 domain (Calcium/lipid-binding domain, CaLB)"/>
    <property type="match status" value="1"/>
</dbReference>
<keyword evidence="2" id="KW-1185">Reference proteome</keyword>
<organism evidence="1 2">
    <name type="scientific">Lactuca saligna</name>
    <name type="common">Willowleaf lettuce</name>
    <dbReference type="NCBI Taxonomy" id="75948"/>
    <lineage>
        <taxon>Eukaryota</taxon>
        <taxon>Viridiplantae</taxon>
        <taxon>Streptophyta</taxon>
        <taxon>Embryophyta</taxon>
        <taxon>Tracheophyta</taxon>
        <taxon>Spermatophyta</taxon>
        <taxon>Magnoliopsida</taxon>
        <taxon>eudicotyledons</taxon>
        <taxon>Gunneridae</taxon>
        <taxon>Pentapetalae</taxon>
        <taxon>asterids</taxon>
        <taxon>campanulids</taxon>
        <taxon>Asterales</taxon>
        <taxon>Asteraceae</taxon>
        <taxon>Cichorioideae</taxon>
        <taxon>Cichorieae</taxon>
        <taxon>Lactucinae</taxon>
        <taxon>Lactuca</taxon>
    </lineage>
</organism>
<evidence type="ECO:0008006" key="3">
    <source>
        <dbReference type="Google" id="ProtNLM"/>
    </source>
</evidence>
<gene>
    <name evidence="1" type="ORF">LSALG_LOCUS14527</name>
</gene>
<name>A0AA35YI56_LACSI</name>
<evidence type="ECO:0000313" key="2">
    <source>
        <dbReference type="Proteomes" id="UP001177003"/>
    </source>
</evidence>
<dbReference type="InterPro" id="IPR044511">
    <property type="entry name" value="At1g03370/At5g50170-like"/>
</dbReference>
<evidence type="ECO:0000313" key="1">
    <source>
        <dbReference type="EMBL" id="CAI9274445.1"/>
    </source>
</evidence>
<dbReference type="EMBL" id="OX465079">
    <property type="protein sequence ID" value="CAI9274445.1"/>
    <property type="molecule type" value="Genomic_DNA"/>
</dbReference>
<accession>A0AA35YI56</accession>
<proteinExistence type="predicted"/>
<reference evidence="1" key="1">
    <citation type="submission" date="2023-04" db="EMBL/GenBank/DDBJ databases">
        <authorList>
            <person name="Vijverberg K."/>
            <person name="Xiong W."/>
            <person name="Schranz E."/>
        </authorList>
    </citation>
    <scope>NUCLEOTIDE SEQUENCE</scope>
</reference>
<dbReference type="AlphaFoldDB" id="A0AA35YI56"/>
<dbReference type="PANTHER" id="PTHR46296">
    <property type="entry name" value="BNAA05G37250D PROTEIN"/>
    <property type="match status" value="1"/>
</dbReference>
<sequence length="241" mass="27777">MGEGTTYQMFINSPYNRSSPMAVVTNTMVDKAQHTIPTPQNHQKKKIMKTIAGRFEKLFSKHDESSIKYDSSNLPTTSFDNGLEFNGLKLPDSFDEFVTCGVIFFNLERIYIMVSRFVQARLSRGNDHGVKAQVPFVVLTCNGKTRTSFVKLQTLDTQWNEEPPSLLDVEVFDFDGPFGQPTSLGHAEIRFLRHTFEELFPFFCVFSFCKQVNIMMTILLEWNHEFQFYWNGIMNSNFVGI</sequence>
<dbReference type="Proteomes" id="UP001177003">
    <property type="component" value="Chromosome 3"/>
</dbReference>